<sequence>MTTVQSRSRFWTVSYRYRGQTKVHTSSTLTHPEAAARNWATVTGWSWATDVTLTEHLMIKTDRPIRVADLPGPGVPTPLPTCPLPAHEVRRYFRVQGYGPPALPTGDRVRRFLSWVADGRTRHDENGPTLGGDIRFPDPATLQVRDVRIVIATRHIDCTQLPH</sequence>
<accession>A0A918X8U0</accession>
<dbReference type="EMBL" id="BMVC01000031">
    <property type="protein sequence ID" value="GHD18693.1"/>
    <property type="molecule type" value="Genomic_DNA"/>
</dbReference>
<dbReference type="Proteomes" id="UP000638353">
    <property type="component" value="Unassembled WGS sequence"/>
</dbReference>
<gene>
    <name evidence="1" type="ORF">GCM10010334_81740</name>
</gene>
<evidence type="ECO:0000313" key="1">
    <source>
        <dbReference type="EMBL" id="GHD18693.1"/>
    </source>
</evidence>
<evidence type="ECO:0000313" key="2">
    <source>
        <dbReference type="Proteomes" id="UP000638353"/>
    </source>
</evidence>
<proteinExistence type="predicted"/>
<reference evidence="1" key="2">
    <citation type="submission" date="2020-09" db="EMBL/GenBank/DDBJ databases">
        <authorList>
            <person name="Sun Q."/>
            <person name="Ohkuma M."/>
        </authorList>
    </citation>
    <scope>NUCLEOTIDE SEQUENCE</scope>
    <source>
        <strain evidence="1">JCM 4637</strain>
    </source>
</reference>
<dbReference type="RefSeq" id="WP_189828383.1">
    <property type="nucleotide sequence ID" value="NZ_BMVC01000031.1"/>
</dbReference>
<dbReference type="AlphaFoldDB" id="A0A918X8U0"/>
<protein>
    <submittedName>
        <fullName evidence="1">Uncharacterized protein</fullName>
    </submittedName>
</protein>
<reference evidence="1" key="1">
    <citation type="journal article" date="2014" name="Int. J. Syst. Evol. Microbiol.">
        <title>Complete genome sequence of Corynebacterium casei LMG S-19264T (=DSM 44701T), isolated from a smear-ripened cheese.</title>
        <authorList>
            <consortium name="US DOE Joint Genome Institute (JGI-PGF)"/>
            <person name="Walter F."/>
            <person name="Albersmeier A."/>
            <person name="Kalinowski J."/>
            <person name="Ruckert C."/>
        </authorList>
    </citation>
    <scope>NUCLEOTIDE SEQUENCE</scope>
    <source>
        <strain evidence="1">JCM 4637</strain>
    </source>
</reference>
<comment type="caution">
    <text evidence="1">The sequence shown here is derived from an EMBL/GenBank/DDBJ whole genome shotgun (WGS) entry which is preliminary data.</text>
</comment>
<organism evidence="1 2">
    <name type="scientific">Streptomyces finlayi</name>
    <dbReference type="NCBI Taxonomy" id="67296"/>
    <lineage>
        <taxon>Bacteria</taxon>
        <taxon>Bacillati</taxon>
        <taxon>Actinomycetota</taxon>
        <taxon>Actinomycetes</taxon>
        <taxon>Kitasatosporales</taxon>
        <taxon>Streptomycetaceae</taxon>
        <taxon>Streptomyces</taxon>
    </lineage>
</organism>
<name>A0A918X8U0_9ACTN</name>